<protein>
    <recommendedName>
        <fullName evidence="4">FAST kinase leucine-rich domain-containing protein</fullName>
    </recommendedName>
</protein>
<dbReference type="InParanoid" id="A0A0G4FNI0"/>
<sequence length="425" mass="46783">MACRVRCVAVPAPLPPPIPRRISPAARTFINMAEQTTQVTSAAKAFKALTELSDRKIDPSKAAWRHVLRRLREEHMYLSTPNVVATMRILAHWRTHGSAALFQAVCERLACSASDFDAPSLASLLHSLAWSGFLVPPSVPHTCVPLILDALEALTPDQLVETLSATAVLKAVDALTDAQLRLLIGGCLADWSRLDGSALCRLVHALGCVEGEEGGKMGLQRWASRLVVVDRVAGSPVWDLCLMYDGLTKMQLHQAGSVGKDLHTRIDDKVERLRASDCVQTLAQLRIAGAFDSPWMEQLFRAASNLTDSLTKHQRHELQRSLEATLLHVDRQLHSAAPVADDRQEAQLGLRRVLWVMDTRSILKRPHRSLLSWKDPGQWLLHDTSLGPHGMSGVEQGLAIRVDGREGGGRRGGRMQAVDAERQCE</sequence>
<evidence type="ECO:0000313" key="2">
    <source>
        <dbReference type="EMBL" id="CEM15776.1"/>
    </source>
</evidence>
<feature type="region of interest" description="Disordered" evidence="1">
    <location>
        <begin position="403"/>
        <end position="425"/>
    </location>
</feature>
<evidence type="ECO:0000313" key="3">
    <source>
        <dbReference type="Proteomes" id="UP000041254"/>
    </source>
</evidence>
<dbReference type="VEuPathDB" id="CryptoDB:Vbra_21534"/>
<dbReference type="Proteomes" id="UP000041254">
    <property type="component" value="Unassembled WGS sequence"/>
</dbReference>
<name>A0A0G4FNI0_VITBC</name>
<evidence type="ECO:0000256" key="1">
    <source>
        <dbReference type="SAM" id="MobiDB-lite"/>
    </source>
</evidence>
<evidence type="ECO:0008006" key="4">
    <source>
        <dbReference type="Google" id="ProtNLM"/>
    </source>
</evidence>
<reference evidence="2 3" key="1">
    <citation type="submission" date="2014-11" db="EMBL/GenBank/DDBJ databases">
        <authorList>
            <person name="Zhu J."/>
            <person name="Qi W."/>
            <person name="Song R."/>
        </authorList>
    </citation>
    <scope>NUCLEOTIDE SEQUENCE [LARGE SCALE GENOMIC DNA]</scope>
</reference>
<proteinExistence type="predicted"/>
<dbReference type="AlphaFoldDB" id="A0A0G4FNI0"/>
<organism evidence="2 3">
    <name type="scientific">Vitrella brassicaformis (strain CCMP3155)</name>
    <dbReference type="NCBI Taxonomy" id="1169540"/>
    <lineage>
        <taxon>Eukaryota</taxon>
        <taxon>Sar</taxon>
        <taxon>Alveolata</taxon>
        <taxon>Colpodellida</taxon>
        <taxon>Vitrellaceae</taxon>
        <taxon>Vitrella</taxon>
    </lineage>
</organism>
<keyword evidence="3" id="KW-1185">Reference proteome</keyword>
<gene>
    <name evidence="2" type="ORF">Vbra_21534</name>
</gene>
<dbReference type="EMBL" id="CDMY01000470">
    <property type="protein sequence ID" value="CEM15776.1"/>
    <property type="molecule type" value="Genomic_DNA"/>
</dbReference>
<accession>A0A0G4FNI0</accession>